<evidence type="ECO:0000313" key="3">
    <source>
        <dbReference type="Proteomes" id="UP000033519"/>
    </source>
</evidence>
<reference evidence="2 4" key="2">
    <citation type="submission" date="2016-10" db="EMBL/GenBank/DDBJ databases">
        <authorList>
            <person name="de Groot N.N."/>
        </authorList>
    </citation>
    <scope>NUCLEOTIDE SEQUENCE [LARGE SCALE GENOMIC DNA]</scope>
    <source>
        <strain evidence="2 4">CGMCC 1.10210</strain>
    </source>
</reference>
<dbReference type="GO" id="GO:0051301">
    <property type="term" value="P:cell division"/>
    <property type="evidence" value="ECO:0007669"/>
    <property type="project" value="UniProtKB-KW"/>
</dbReference>
<sequence>MPTRLKRPAIWRPLALTVALLGFQGYLGFSAIGGQFGIESRTQILLDIDQLKGKSAALQAEIDSYRHRATLMDTRRLDPDIVTERARALLNMANADDIIVMVDPVSGKPLSGKFEELAGDKLTHLLEADSIL</sequence>
<accession>A0A0F5Q2A2</accession>
<dbReference type="PATRIC" id="fig|728005.3.peg.4156"/>
<protein>
    <submittedName>
        <fullName evidence="2">Cell division protein FtsB</fullName>
    </submittedName>
</protein>
<keyword evidence="3" id="KW-1185">Reference proteome</keyword>
<evidence type="ECO:0000313" key="4">
    <source>
        <dbReference type="Proteomes" id="UP000182258"/>
    </source>
</evidence>
<dbReference type="STRING" id="728005.SAMN04488059_10237"/>
<dbReference type="AlphaFoldDB" id="A0A0F5Q2A2"/>
<evidence type="ECO:0000313" key="2">
    <source>
        <dbReference type="EMBL" id="SFC07136.1"/>
    </source>
</evidence>
<gene>
    <name evidence="2" type="ORF">SAMN04488059_10237</name>
    <name evidence="1" type="ORF">WH91_00540</name>
</gene>
<dbReference type="Pfam" id="PF04977">
    <property type="entry name" value="DivIC"/>
    <property type="match status" value="1"/>
</dbReference>
<dbReference type="Proteomes" id="UP000033519">
    <property type="component" value="Unassembled WGS sequence"/>
</dbReference>
<dbReference type="RefSeq" id="WP_046169059.1">
    <property type="nucleotide sequence ID" value="NZ_FOMB01000002.1"/>
</dbReference>
<keyword evidence="2" id="KW-0131">Cell cycle</keyword>
<keyword evidence="2" id="KW-0132">Cell division</keyword>
<evidence type="ECO:0000313" key="1">
    <source>
        <dbReference type="EMBL" id="KKC34761.1"/>
    </source>
</evidence>
<dbReference type="EMBL" id="FOMB01000002">
    <property type="protein sequence ID" value="SFC07136.1"/>
    <property type="molecule type" value="Genomic_DNA"/>
</dbReference>
<reference evidence="1 3" key="1">
    <citation type="submission" date="2015-03" db="EMBL/GenBank/DDBJ databases">
        <authorList>
            <person name="Lepp D."/>
            <person name="Hassan Y.I."/>
            <person name="Li X.-Z."/>
            <person name="Zhou T."/>
        </authorList>
    </citation>
    <scope>NUCLEOTIDE SEQUENCE [LARGE SCALE GENOMIC DNA]</scope>
    <source>
        <strain evidence="1 3">Cr7-05</strain>
    </source>
</reference>
<proteinExistence type="predicted"/>
<dbReference type="OrthoDB" id="9815600at2"/>
<name>A0A0F5Q2A2_9HYPH</name>
<dbReference type="EMBL" id="LAPV01000009">
    <property type="protein sequence ID" value="KKC34761.1"/>
    <property type="molecule type" value="Genomic_DNA"/>
</dbReference>
<dbReference type="InterPro" id="IPR007060">
    <property type="entry name" value="FtsL/DivIC"/>
</dbReference>
<organism evidence="2 4">
    <name type="scientific">Devosia psychrophila</name>
    <dbReference type="NCBI Taxonomy" id="728005"/>
    <lineage>
        <taxon>Bacteria</taxon>
        <taxon>Pseudomonadati</taxon>
        <taxon>Pseudomonadota</taxon>
        <taxon>Alphaproteobacteria</taxon>
        <taxon>Hyphomicrobiales</taxon>
        <taxon>Devosiaceae</taxon>
        <taxon>Devosia</taxon>
    </lineage>
</organism>
<dbReference type="Proteomes" id="UP000182258">
    <property type="component" value="Unassembled WGS sequence"/>
</dbReference>